<evidence type="ECO:0000313" key="5">
    <source>
        <dbReference type="Proteomes" id="UP000007648"/>
    </source>
</evidence>
<name>A0A7N4PVR6_SARHA</name>
<dbReference type="InParanoid" id="A0A7N4PVR6"/>
<dbReference type="GO" id="GO:0003723">
    <property type="term" value="F:RNA binding"/>
    <property type="evidence" value="ECO:0007669"/>
    <property type="project" value="TreeGrafter"/>
</dbReference>
<evidence type="ECO:0000256" key="2">
    <source>
        <dbReference type="ARBA" id="ARBA00022801"/>
    </source>
</evidence>
<keyword evidence="3" id="KW-0862">Zinc</keyword>
<dbReference type="GeneTree" id="ENSGT00730000112498"/>
<dbReference type="GO" id="GO:0016554">
    <property type="term" value="P:cytidine to uridine editing"/>
    <property type="evidence" value="ECO:0007669"/>
    <property type="project" value="TreeGrafter"/>
</dbReference>
<gene>
    <name evidence="4" type="primary">LOC100914817</name>
</gene>
<dbReference type="SUPFAM" id="SSF53927">
    <property type="entry name" value="Cytidine deaminase-like"/>
    <property type="match status" value="1"/>
</dbReference>
<dbReference type="GO" id="GO:0004126">
    <property type="term" value="F:cytidine deaminase activity"/>
    <property type="evidence" value="ECO:0007669"/>
    <property type="project" value="TreeGrafter"/>
</dbReference>
<evidence type="ECO:0000256" key="3">
    <source>
        <dbReference type="ARBA" id="ARBA00022833"/>
    </source>
</evidence>
<dbReference type="GO" id="GO:0005634">
    <property type="term" value="C:nucleus"/>
    <property type="evidence" value="ECO:0007669"/>
    <property type="project" value="TreeGrafter"/>
</dbReference>
<reference evidence="4 5" key="1">
    <citation type="journal article" date="2011" name="Proc. Natl. Acad. Sci. U.S.A.">
        <title>Genetic diversity and population structure of the endangered marsupial Sarcophilus harrisii (Tasmanian devil).</title>
        <authorList>
            <person name="Miller W."/>
            <person name="Hayes V.M."/>
            <person name="Ratan A."/>
            <person name="Petersen D.C."/>
            <person name="Wittekindt N.E."/>
            <person name="Miller J."/>
            <person name="Walenz B."/>
            <person name="Knight J."/>
            <person name="Qi J."/>
            <person name="Zhao F."/>
            <person name="Wang Q."/>
            <person name="Bedoya-Reina O.C."/>
            <person name="Katiyar N."/>
            <person name="Tomsho L.P."/>
            <person name="Kasson L.M."/>
            <person name="Hardie R.A."/>
            <person name="Woodbridge P."/>
            <person name="Tindall E.A."/>
            <person name="Bertelsen M.F."/>
            <person name="Dixon D."/>
            <person name="Pyecroft S."/>
            <person name="Helgen K.M."/>
            <person name="Lesk A.M."/>
            <person name="Pringle T.H."/>
            <person name="Patterson N."/>
            <person name="Zhang Y."/>
            <person name="Kreiss A."/>
            <person name="Woods G.M."/>
            <person name="Jones M.E."/>
            <person name="Schuster S.C."/>
        </authorList>
    </citation>
    <scope>NUCLEOTIDE SEQUENCE [LARGE SCALE GENOMIC DNA]</scope>
</reference>
<keyword evidence="5" id="KW-1185">Reference proteome</keyword>
<dbReference type="GO" id="GO:0005737">
    <property type="term" value="C:cytoplasm"/>
    <property type="evidence" value="ECO:0007669"/>
    <property type="project" value="TreeGrafter"/>
</dbReference>
<proteinExistence type="predicted"/>
<dbReference type="InterPro" id="IPR016193">
    <property type="entry name" value="Cytidine_deaminase-like"/>
</dbReference>
<dbReference type="Pfam" id="PF18778">
    <property type="entry name" value="NAD1"/>
    <property type="match status" value="1"/>
</dbReference>
<evidence type="ECO:0000313" key="4">
    <source>
        <dbReference type="Ensembl" id="ENSSHAP00000043123.1"/>
    </source>
</evidence>
<evidence type="ECO:0000256" key="1">
    <source>
        <dbReference type="ARBA" id="ARBA00022723"/>
    </source>
</evidence>
<dbReference type="Gene3D" id="3.40.140.10">
    <property type="entry name" value="Cytidine Deaminase, domain 2"/>
    <property type="match status" value="1"/>
</dbReference>
<accession>A0A7N4PVR6</accession>
<dbReference type="InterPro" id="IPR050610">
    <property type="entry name" value="APOBEC_Cyt_Deaminase"/>
</dbReference>
<dbReference type="AlphaFoldDB" id="A0A7N4PVR6"/>
<reference evidence="4" key="3">
    <citation type="submission" date="2025-09" db="UniProtKB">
        <authorList>
            <consortium name="Ensembl"/>
        </authorList>
    </citation>
    <scope>IDENTIFICATION</scope>
</reference>
<reference evidence="4" key="2">
    <citation type="submission" date="2025-08" db="UniProtKB">
        <authorList>
            <consortium name="Ensembl"/>
        </authorList>
    </citation>
    <scope>IDENTIFICATION</scope>
</reference>
<dbReference type="PANTHER" id="PTHR13857">
    <property type="entry name" value="MRNA EDITING ENZYME"/>
    <property type="match status" value="1"/>
</dbReference>
<sequence length="288" mass="33933">MPLRLKKEISEEEFYEHFCNIKTPHQTLLCFSLKEDDKTLWKLWGHAYNNPGQYHAEILVLREIEDYLMANILNATKYTITWFLSYSPCHCCCDEITNFLMKFQIKIEFNIKAARPYYFDNDKNQKGLKILKKLGVLIKMMDFTDYEECLYLFVDPCMKFTAWPDLEVQSIANKMIFHHLFSKEDDRLDYHSFPIDDSFPVHTIAASDFESQVLVDKIPPGDPNKTPDKKDFAILLPYLEKQFQSLTRTRRNLIASDSEFNYNIPESYNSALSPDIFPLRGTLSYHPK</sequence>
<evidence type="ECO:0008006" key="6">
    <source>
        <dbReference type="Google" id="ProtNLM"/>
    </source>
</evidence>
<dbReference type="PROSITE" id="PS00903">
    <property type="entry name" value="CYT_DCMP_DEAMINASES_1"/>
    <property type="match status" value="1"/>
</dbReference>
<dbReference type="InterPro" id="IPR016192">
    <property type="entry name" value="APOBEC/CMP_deaminase_Zn-bd"/>
</dbReference>
<dbReference type="GO" id="GO:0008270">
    <property type="term" value="F:zinc ion binding"/>
    <property type="evidence" value="ECO:0007669"/>
    <property type="project" value="InterPro"/>
</dbReference>
<protein>
    <recommendedName>
        <fullName evidence="6">CMP/dCMP-type deaminase domain-containing protein</fullName>
    </recommendedName>
</protein>
<keyword evidence="1" id="KW-0479">Metal-binding</keyword>
<keyword evidence="2" id="KW-0378">Hydrolase</keyword>
<organism evidence="4 5">
    <name type="scientific">Sarcophilus harrisii</name>
    <name type="common">Tasmanian devil</name>
    <name type="synonym">Sarcophilus laniarius</name>
    <dbReference type="NCBI Taxonomy" id="9305"/>
    <lineage>
        <taxon>Eukaryota</taxon>
        <taxon>Metazoa</taxon>
        <taxon>Chordata</taxon>
        <taxon>Craniata</taxon>
        <taxon>Vertebrata</taxon>
        <taxon>Euteleostomi</taxon>
        <taxon>Mammalia</taxon>
        <taxon>Metatheria</taxon>
        <taxon>Dasyuromorphia</taxon>
        <taxon>Dasyuridae</taxon>
        <taxon>Sarcophilus</taxon>
    </lineage>
</organism>
<dbReference type="PANTHER" id="PTHR13857:SF42">
    <property type="entry name" value="SINGLE-STRANDED DNA CYTOSINE DEAMINASE-LIKE"/>
    <property type="match status" value="1"/>
</dbReference>
<dbReference type="Proteomes" id="UP000007648">
    <property type="component" value="Unassembled WGS sequence"/>
</dbReference>
<dbReference type="Ensembl" id="ENSSHAT00000040949.1">
    <property type="protein sequence ID" value="ENSSHAP00000043123.1"/>
    <property type="gene ID" value="ENSSHAG00000005252.2"/>
</dbReference>